<dbReference type="GO" id="GO:0006431">
    <property type="term" value="P:methionyl-tRNA aminoacylation"/>
    <property type="evidence" value="ECO:0007669"/>
    <property type="project" value="InterPro"/>
</dbReference>
<dbReference type="InterPro" id="IPR014758">
    <property type="entry name" value="Met-tRNA_synth"/>
</dbReference>
<comment type="similarity">
    <text evidence="10">Belongs to the class-I aminoacyl-tRNA synthetase family.</text>
</comment>
<dbReference type="InterPro" id="IPR015413">
    <property type="entry name" value="Methionyl/Leucyl_tRNA_Synth"/>
</dbReference>
<dbReference type="AlphaFoldDB" id="A0A0G1XQ23"/>
<accession>A0A0G1XQ23</accession>
<dbReference type="GO" id="GO:0005524">
    <property type="term" value="F:ATP binding"/>
    <property type="evidence" value="ECO:0007669"/>
    <property type="project" value="UniProtKB-KW"/>
</dbReference>
<evidence type="ECO:0000313" key="12">
    <source>
        <dbReference type="EMBL" id="KKW32975.1"/>
    </source>
</evidence>
<evidence type="ECO:0000256" key="7">
    <source>
        <dbReference type="ARBA" id="ARBA00022917"/>
    </source>
</evidence>
<evidence type="ECO:0000259" key="11">
    <source>
        <dbReference type="Pfam" id="PF09334"/>
    </source>
</evidence>
<dbReference type="PATRIC" id="fig|1618979.3.peg.228"/>
<comment type="caution">
    <text evidence="12">The sequence shown here is derived from an EMBL/GenBank/DDBJ whole genome shotgun (WGS) entry which is preliminary data.</text>
</comment>
<proteinExistence type="inferred from homology"/>
<dbReference type="SUPFAM" id="SSF47323">
    <property type="entry name" value="Anticodon-binding domain of a subclass of class I aminoacyl-tRNA synthetases"/>
    <property type="match status" value="1"/>
</dbReference>
<dbReference type="InterPro" id="IPR033911">
    <property type="entry name" value="MetRS_core"/>
</dbReference>
<feature type="domain" description="Methionyl/Leucyl tRNA synthetase" evidence="11">
    <location>
        <begin position="157"/>
        <end position="377"/>
    </location>
</feature>
<dbReference type="GO" id="GO:0004825">
    <property type="term" value="F:methionine-tRNA ligase activity"/>
    <property type="evidence" value="ECO:0007669"/>
    <property type="project" value="UniProtKB-EC"/>
</dbReference>
<sequence length="498" mass="56625">MTEALTSTSIKGEFVIVFAPPMNYYITTTLPYVNAKPHIGFALEIVQADALARYHRLRGEEVIFNTGTDEHGQKIYEKALEEGKEPKAYVDEYAAKFDALKEALNLSYTNFIQTSDPKHEAAAQEFWKRCEARGDIYKARYQVKYCVGCELEKTDSELVDNRCPVHPNLELQLVDEENYFFKFSNYQQPLLDLYDQHPDFVVPENRLREIKTFVEGGLKDFSISRIASKMPWGVPVPGDDAQVMYVWFDALVNYISTLGWPDESGAFACWPGVQVAGKDNLRQQSAMWQAMLLSAGVAPSKQIFIHGFITSGGQKMSKSLGNVVDPFDEVNEYGTDALRYYLLREIPSHDDGDFSRARMEERYAELANRLGNLVSRVASMSVKYFEGKLDDVQIDWSARQKALDEAIAQYDFKVYLDEVFKVIDEANEEVDKKEPFKLVKQDVAAAKQVLSEIAEQIRWIGTALAPVLPHTSEEILRRYGKVILVGESLFPRRDVTST</sequence>
<evidence type="ECO:0000256" key="5">
    <source>
        <dbReference type="ARBA" id="ARBA00022741"/>
    </source>
</evidence>
<dbReference type="PANTHER" id="PTHR43326:SF1">
    <property type="entry name" value="METHIONINE--TRNA LIGASE, MITOCHONDRIAL"/>
    <property type="match status" value="1"/>
</dbReference>
<dbReference type="InterPro" id="IPR023457">
    <property type="entry name" value="Met-tRNA_synth_2"/>
</dbReference>
<dbReference type="InterPro" id="IPR014729">
    <property type="entry name" value="Rossmann-like_a/b/a_fold"/>
</dbReference>
<dbReference type="InterPro" id="IPR009080">
    <property type="entry name" value="tRNAsynth_Ia_anticodon-bd"/>
</dbReference>
<evidence type="ECO:0000256" key="3">
    <source>
        <dbReference type="ARBA" id="ARBA00018753"/>
    </source>
</evidence>
<dbReference type="SUPFAM" id="SSF52374">
    <property type="entry name" value="Nucleotidylyl transferase"/>
    <property type="match status" value="1"/>
</dbReference>
<evidence type="ECO:0000256" key="8">
    <source>
        <dbReference type="ARBA" id="ARBA00023146"/>
    </source>
</evidence>
<keyword evidence="4 10" id="KW-0436">Ligase</keyword>
<dbReference type="NCBIfam" id="TIGR00398">
    <property type="entry name" value="metG"/>
    <property type="match status" value="1"/>
</dbReference>
<evidence type="ECO:0000256" key="9">
    <source>
        <dbReference type="ARBA" id="ARBA00030904"/>
    </source>
</evidence>
<dbReference type="EC" id="6.1.1.10" evidence="2"/>
<gene>
    <name evidence="12" type="ORF">UY76_C0012G0009</name>
</gene>
<organism evidence="12 13">
    <name type="scientific">Candidatus Uhrbacteria bacterium GW2011_GWA2_52_8d</name>
    <dbReference type="NCBI Taxonomy" id="1618979"/>
    <lineage>
        <taxon>Bacteria</taxon>
        <taxon>Candidatus Uhriibacteriota</taxon>
    </lineage>
</organism>
<evidence type="ECO:0000313" key="13">
    <source>
        <dbReference type="Proteomes" id="UP000034054"/>
    </source>
</evidence>
<name>A0A0G1XQ23_9BACT</name>
<evidence type="ECO:0000256" key="1">
    <source>
        <dbReference type="ARBA" id="ARBA00003314"/>
    </source>
</evidence>
<keyword evidence="7 10" id="KW-0648">Protein biosynthesis</keyword>
<dbReference type="EMBL" id="LCRH01000012">
    <property type="protein sequence ID" value="KKW32975.1"/>
    <property type="molecule type" value="Genomic_DNA"/>
</dbReference>
<evidence type="ECO:0000256" key="4">
    <source>
        <dbReference type="ARBA" id="ARBA00022598"/>
    </source>
</evidence>
<dbReference type="InterPro" id="IPR041872">
    <property type="entry name" value="Anticodon_Met"/>
</dbReference>
<dbReference type="PRINTS" id="PR01041">
    <property type="entry name" value="TRNASYNTHMET"/>
</dbReference>
<dbReference type="Proteomes" id="UP000034054">
    <property type="component" value="Unassembled WGS sequence"/>
</dbReference>
<dbReference type="Gene3D" id="2.170.220.10">
    <property type="match status" value="1"/>
</dbReference>
<dbReference type="PANTHER" id="PTHR43326">
    <property type="entry name" value="METHIONYL-TRNA SYNTHETASE"/>
    <property type="match status" value="1"/>
</dbReference>
<evidence type="ECO:0000256" key="2">
    <source>
        <dbReference type="ARBA" id="ARBA00012838"/>
    </source>
</evidence>
<dbReference type="Gene3D" id="3.40.50.620">
    <property type="entry name" value="HUPs"/>
    <property type="match status" value="1"/>
</dbReference>
<dbReference type="CDD" id="cd00814">
    <property type="entry name" value="MetRS_core"/>
    <property type="match status" value="1"/>
</dbReference>
<protein>
    <recommendedName>
        <fullName evidence="3">Methionine--tRNA ligase</fullName>
        <ecNumber evidence="2">6.1.1.10</ecNumber>
    </recommendedName>
    <alternativeName>
        <fullName evidence="9">Methionyl-tRNA synthetase</fullName>
    </alternativeName>
</protein>
<dbReference type="CDD" id="cd07957">
    <property type="entry name" value="Anticodon_Ia_Met"/>
    <property type="match status" value="1"/>
</dbReference>
<keyword evidence="8 10" id="KW-0030">Aminoacyl-tRNA synthetase</keyword>
<keyword evidence="5 10" id="KW-0547">Nucleotide-binding</keyword>
<dbReference type="Pfam" id="PF09334">
    <property type="entry name" value="tRNA-synt_1g"/>
    <property type="match status" value="1"/>
</dbReference>
<evidence type="ECO:0000256" key="6">
    <source>
        <dbReference type="ARBA" id="ARBA00022840"/>
    </source>
</evidence>
<comment type="function">
    <text evidence="1">Is required not only for elongation of protein synthesis but also for the initiation of all mRNA translation through initiator tRNA(fMet) aminoacylation.</text>
</comment>
<dbReference type="Gene3D" id="1.10.730.10">
    <property type="entry name" value="Isoleucyl-tRNA Synthetase, Domain 1"/>
    <property type="match status" value="1"/>
</dbReference>
<keyword evidence="6 10" id="KW-0067">ATP-binding</keyword>
<reference evidence="12 13" key="1">
    <citation type="journal article" date="2015" name="Nature">
        <title>rRNA introns, odd ribosomes, and small enigmatic genomes across a large radiation of phyla.</title>
        <authorList>
            <person name="Brown C.T."/>
            <person name="Hug L.A."/>
            <person name="Thomas B.C."/>
            <person name="Sharon I."/>
            <person name="Castelle C.J."/>
            <person name="Singh A."/>
            <person name="Wilkins M.J."/>
            <person name="Williams K.H."/>
            <person name="Banfield J.F."/>
        </authorList>
    </citation>
    <scope>NUCLEOTIDE SEQUENCE [LARGE SCALE GENOMIC DNA]</scope>
</reference>
<evidence type="ECO:0000256" key="10">
    <source>
        <dbReference type="RuleBase" id="RU363039"/>
    </source>
</evidence>